<feature type="compositionally biased region" description="Low complexity" evidence="1">
    <location>
        <begin position="104"/>
        <end position="115"/>
    </location>
</feature>
<dbReference type="PANTHER" id="PTHR46250">
    <property type="entry name" value="MYB/SANT-LIKE DNA-BINDING DOMAIN PROTEIN-RELATED"/>
    <property type="match status" value="1"/>
</dbReference>
<evidence type="ECO:0000256" key="1">
    <source>
        <dbReference type="SAM" id="MobiDB-lite"/>
    </source>
</evidence>
<evidence type="ECO:0000313" key="3">
    <source>
        <dbReference type="Proteomes" id="UP001420932"/>
    </source>
</evidence>
<evidence type="ECO:0000313" key="2">
    <source>
        <dbReference type="EMBL" id="KAK9142468.1"/>
    </source>
</evidence>
<name>A0AAP0JYB7_9MAGN</name>
<dbReference type="AlphaFoldDB" id="A0AAP0JYB7"/>
<reference evidence="2 3" key="1">
    <citation type="submission" date="2024-01" db="EMBL/GenBank/DDBJ databases">
        <title>Genome assemblies of Stephania.</title>
        <authorList>
            <person name="Yang L."/>
        </authorList>
    </citation>
    <scope>NUCLEOTIDE SEQUENCE [LARGE SCALE GENOMIC DNA]</scope>
    <source>
        <strain evidence="2">YNDBR</strain>
        <tissue evidence="2">Leaf</tissue>
    </source>
</reference>
<sequence length="148" mass="16268">MAANMGIAYALGRTDIGFGFDSTSNMAIAPDDVWEDYMRNSPEATPWRLKSFPHYENFCIIFVNDRATGEDARAPEDAFEDVNDVHDSNSESEIEAAPTEEVNTTHTSSRTRTATVDASGNEAKKKKKVNNDVNIGDQMVAATQIMAN</sequence>
<dbReference type="Proteomes" id="UP001420932">
    <property type="component" value="Unassembled WGS sequence"/>
</dbReference>
<dbReference type="PANTHER" id="PTHR46250:SF15">
    <property type="entry name" value="OS01G0523800 PROTEIN"/>
    <property type="match status" value="1"/>
</dbReference>
<comment type="caution">
    <text evidence="2">The sequence shown here is derived from an EMBL/GenBank/DDBJ whole genome shotgun (WGS) entry which is preliminary data.</text>
</comment>
<dbReference type="EMBL" id="JBBNAF010000005">
    <property type="protein sequence ID" value="KAK9142468.1"/>
    <property type="molecule type" value="Genomic_DNA"/>
</dbReference>
<accession>A0AAP0JYB7</accession>
<keyword evidence="3" id="KW-1185">Reference proteome</keyword>
<protein>
    <submittedName>
        <fullName evidence="2">Uncharacterized protein</fullName>
    </submittedName>
</protein>
<proteinExistence type="predicted"/>
<feature type="region of interest" description="Disordered" evidence="1">
    <location>
        <begin position="78"/>
        <end position="130"/>
    </location>
</feature>
<gene>
    <name evidence="2" type="ORF">Syun_011868</name>
</gene>
<organism evidence="2 3">
    <name type="scientific">Stephania yunnanensis</name>
    <dbReference type="NCBI Taxonomy" id="152371"/>
    <lineage>
        <taxon>Eukaryota</taxon>
        <taxon>Viridiplantae</taxon>
        <taxon>Streptophyta</taxon>
        <taxon>Embryophyta</taxon>
        <taxon>Tracheophyta</taxon>
        <taxon>Spermatophyta</taxon>
        <taxon>Magnoliopsida</taxon>
        <taxon>Ranunculales</taxon>
        <taxon>Menispermaceae</taxon>
        <taxon>Menispermoideae</taxon>
        <taxon>Cissampelideae</taxon>
        <taxon>Stephania</taxon>
    </lineage>
</organism>